<keyword evidence="2" id="KW-0732">Signal</keyword>
<evidence type="ECO:0000256" key="2">
    <source>
        <dbReference type="SAM" id="SignalP"/>
    </source>
</evidence>
<evidence type="ECO:0008006" key="5">
    <source>
        <dbReference type="Google" id="ProtNLM"/>
    </source>
</evidence>
<feature type="signal peptide" evidence="2">
    <location>
        <begin position="1"/>
        <end position="17"/>
    </location>
</feature>
<organism evidence="3 4">
    <name type="scientific">Gracilibacillus oryzae</name>
    <dbReference type="NCBI Taxonomy" id="1672701"/>
    <lineage>
        <taxon>Bacteria</taxon>
        <taxon>Bacillati</taxon>
        <taxon>Bacillota</taxon>
        <taxon>Bacilli</taxon>
        <taxon>Bacillales</taxon>
        <taxon>Bacillaceae</taxon>
        <taxon>Gracilibacillus</taxon>
    </lineage>
</organism>
<feature type="compositionally biased region" description="Acidic residues" evidence="1">
    <location>
        <begin position="46"/>
        <end position="55"/>
    </location>
</feature>
<protein>
    <recommendedName>
        <fullName evidence="5">DUF4352 domain-containing protein</fullName>
    </recommendedName>
</protein>
<keyword evidence="4" id="KW-1185">Reference proteome</keyword>
<accession>A0A7C8KRV7</accession>
<evidence type="ECO:0000313" key="4">
    <source>
        <dbReference type="Proteomes" id="UP000480246"/>
    </source>
</evidence>
<feature type="region of interest" description="Disordered" evidence="1">
    <location>
        <begin position="32"/>
        <end position="64"/>
    </location>
</feature>
<feature type="compositionally biased region" description="Basic and acidic residues" evidence="1">
    <location>
        <begin position="35"/>
        <end position="45"/>
    </location>
</feature>
<gene>
    <name evidence="3" type="ORF">F9U64_05310</name>
</gene>
<dbReference type="RefSeq" id="WP_153401953.1">
    <property type="nucleotide sequence ID" value="NZ_ML762425.1"/>
</dbReference>
<name>A0A7C8KRV7_9BACI</name>
<comment type="caution">
    <text evidence="3">The sequence shown here is derived from an EMBL/GenBank/DDBJ whole genome shotgun (WGS) entry which is preliminary data.</text>
</comment>
<sequence>MKRIVILLLLLFLIACSNNDSVEKVAADDLQNNTEVEKPSQKEEVNQEEAEVVEPEDNRSPEEIEREGALIQIGDTANEDGAGKVELLNIAEINEVIEQGSLKIDLINAKVLNNSEIPQDLISYLTQFGDVKDSQINYLQIRMIVENTSDQDIVWDGISTLVTDKKEQIDGVLDDFMMSEDNLYFGIVKKELIFNYILDDADINNVRVIFSPVLDEKTYEEIEPSFEHEIVFE</sequence>
<reference evidence="3 4" key="1">
    <citation type="submission" date="2019-10" db="EMBL/GenBank/DDBJ databases">
        <title>Gracilibacillus sp. nov. isolated from rice seeds.</title>
        <authorList>
            <person name="He S."/>
        </authorList>
    </citation>
    <scope>NUCLEOTIDE SEQUENCE [LARGE SCALE GENOMIC DNA]</scope>
    <source>
        <strain evidence="3 4">TD8</strain>
    </source>
</reference>
<dbReference type="AlphaFoldDB" id="A0A7C8KRV7"/>
<dbReference type="EMBL" id="WEID01000018">
    <property type="protein sequence ID" value="KAB8138419.1"/>
    <property type="molecule type" value="Genomic_DNA"/>
</dbReference>
<evidence type="ECO:0000313" key="3">
    <source>
        <dbReference type="EMBL" id="KAB8138419.1"/>
    </source>
</evidence>
<evidence type="ECO:0000256" key="1">
    <source>
        <dbReference type="SAM" id="MobiDB-lite"/>
    </source>
</evidence>
<feature type="chain" id="PRO_5038495580" description="DUF4352 domain-containing protein" evidence="2">
    <location>
        <begin position="18"/>
        <end position="233"/>
    </location>
</feature>
<proteinExistence type="predicted"/>
<dbReference type="Proteomes" id="UP000480246">
    <property type="component" value="Unassembled WGS sequence"/>
</dbReference>
<dbReference type="OrthoDB" id="2869578at2"/>
<dbReference type="PROSITE" id="PS51257">
    <property type="entry name" value="PROKAR_LIPOPROTEIN"/>
    <property type="match status" value="1"/>
</dbReference>